<comment type="caution">
    <text evidence="1">The sequence shown here is derived from an EMBL/GenBank/DDBJ whole genome shotgun (WGS) entry which is preliminary data.</text>
</comment>
<organism evidence="1 2">
    <name type="scientific">Dethiobacter alkaliphilus AHT 1</name>
    <dbReference type="NCBI Taxonomy" id="555088"/>
    <lineage>
        <taxon>Bacteria</taxon>
        <taxon>Bacillati</taxon>
        <taxon>Bacillota</taxon>
        <taxon>Dethiobacteria</taxon>
        <taxon>Dethiobacterales</taxon>
        <taxon>Dethiobacteraceae</taxon>
        <taxon>Dethiobacter</taxon>
    </lineage>
</organism>
<keyword evidence="2" id="KW-1185">Reference proteome</keyword>
<dbReference type="EMBL" id="ACJM01000025">
    <property type="protein sequence ID" value="EEG76118.1"/>
    <property type="molecule type" value="Genomic_DNA"/>
</dbReference>
<name>C0GKM6_DETAL</name>
<accession>C0GKM6</accession>
<gene>
    <name evidence="1" type="ORF">DealDRAFT_3035</name>
</gene>
<dbReference type="eggNOG" id="COG4012">
    <property type="taxonomic scope" value="Bacteria"/>
</dbReference>
<reference evidence="1 2" key="1">
    <citation type="submission" date="2009-02" db="EMBL/GenBank/DDBJ databases">
        <title>Sequencing of the draft genome and assembly of Dethiobacter alkaliphilus AHT 1.</title>
        <authorList>
            <consortium name="US DOE Joint Genome Institute (JGI-PGF)"/>
            <person name="Lucas S."/>
            <person name="Copeland A."/>
            <person name="Lapidus A."/>
            <person name="Glavina del Rio T."/>
            <person name="Dalin E."/>
            <person name="Tice H."/>
            <person name="Bruce D."/>
            <person name="Goodwin L."/>
            <person name="Pitluck S."/>
            <person name="Larimer F."/>
            <person name="Land M.L."/>
            <person name="Hauser L."/>
            <person name="Muyzer G."/>
        </authorList>
    </citation>
    <scope>NUCLEOTIDE SEQUENCE [LARGE SCALE GENOMIC DNA]</scope>
    <source>
        <strain evidence="1 2">AHT 1</strain>
    </source>
</reference>
<keyword evidence="1" id="KW-0670">Pyruvate</keyword>
<dbReference type="GO" id="GO:0016829">
    <property type="term" value="F:lyase activity"/>
    <property type="evidence" value="ECO:0007669"/>
    <property type="project" value="UniProtKB-KW"/>
</dbReference>
<dbReference type="PIRSF" id="PIRSF029129">
    <property type="entry name" value="DUF1786_pyruvate_format-lyase"/>
    <property type="match status" value="1"/>
</dbReference>
<dbReference type="InterPro" id="IPR014846">
    <property type="entry name" value="DUF1786_pyruvate_format-lyase"/>
</dbReference>
<evidence type="ECO:0000313" key="1">
    <source>
        <dbReference type="EMBL" id="EEG76118.1"/>
    </source>
</evidence>
<dbReference type="Proteomes" id="UP000006443">
    <property type="component" value="Unassembled WGS sequence"/>
</dbReference>
<keyword evidence="1" id="KW-0456">Lyase</keyword>
<evidence type="ECO:0000313" key="2">
    <source>
        <dbReference type="Proteomes" id="UP000006443"/>
    </source>
</evidence>
<dbReference type="Pfam" id="PF08735">
    <property type="entry name" value="DUF1786"/>
    <property type="match status" value="1"/>
</dbReference>
<proteinExistence type="predicted"/>
<sequence>MAKLMAIDIGGGTQDILLYDSDKTLENCIQLILPSPTVLVAQQIKKATEAGKAVFLHGHVMGGGPSTKAVRDHLSKGLPVFATKEAALTIHDDPKRVESLGVVTTEDPPAHAVRIHTGDIDREMLARILGEAGEDLPAEFAVAVQDHGYSPGESNRIFRFRIWEQFMAAGGKLSDLVYGDIPSFFTRMEAARKQAPGALLMDTCGAALLGALTDERVREASGRGTVAVINLGNQHTFAALVEDQRVIGLFEHHTGMMTPQKVAHYLKKLTAGKLSNAEVQEDQGHGCLPPAEEVDPVLTVVTGPRRSLLSSLDCYFAAPQGNMMLMGCFGLVDAANL</sequence>
<protein>
    <submittedName>
        <fullName evidence="1">Protein of unkown function DUF1786 putative pyruvate format-lyase activating enzyme</fullName>
    </submittedName>
</protein>
<dbReference type="RefSeq" id="WP_008519039.1">
    <property type="nucleotide sequence ID" value="NZ_ACJM01000025.1"/>
</dbReference>
<dbReference type="AlphaFoldDB" id="C0GKM6"/>
<dbReference type="STRING" id="555088.DealDRAFT_3035"/>
<dbReference type="OrthoDB" id="9777509at2"/>